<feature type="domain" description="N-acetyltransferase" evidence="1">
    <location>
        <begin position="192"/>
        <end position="338"/>
    </location>
</feature>
<dbReference type="Gene3D" id="3.40.630.30">
    <property type="match status" value="1"/>
</dbReference>
<dbReference type="AlphaFoldDB" id="A0A8H6WCC4"/>
<dbReference type="GeneID" id="59344452"/>
<dbReference type="EMBL" id="JACAZF010000004">
    <property type="protein sequence ID" value="KAF7307209.1"/>
    <property type="molecule type" value="Genomic_DNA"/>
</dbReference>
<dbReference type="Proteomes" id="UP000636479">
    <property type="component" value="Unassembled WGS sequence"/>
</dbReference>
<gene>
    <name evidence="2" type="ORF">MIND_00514500</name>
</gene>
<evidence type="ECO:0000313" key="2">
    <source>
        <dbReference type="EMBL" id="KAF7307209.1"/>
    </source>
</evidence>
<dbReference type="GO" id="GO:0016747">
    <property type="term" value="F:acyltransferase activity, transferring groups other than amino-acyl groups"/>
    <property type="evidence" value="ECO:0007669"/>
    <property type="project" value="InterPro"/>
</dbReference>
<evidence type="ECO:0000259" key="1">
    <source>
        <dbReference type="PROSITE" id="PS51186"/>
    </source>
</evidence>
<comment type="caution">
    <text evidence="2">The sequence shown here is derived from an EMBL/GenBank/DDBJ whole genome shotgun (WGS) entry which is preliminary data.</text>
</comment>
<dbReference type="Pfam" id="PF08445">
    <property type="entry name" value="FR47"/>
    <property type="match status" value="1"/>
</dbReference>
<dbReference type="PROSITE" id="PS51186">
    <property type="entry name" value="GNAT"/>
    <property type="match status" value="1"/>
</dbReference>
<evidence type="ECO:0000313" key="3">
    <source>
        <dbReference type="Proteomes" id="UP000636479"/>
    </source>
</evidence>
<reference evidence="2" key="1">
    <citation type="submission" date="2020-05" db="EMBL/GenBank/DDBJ databases">
        <title>Mycena genomes resolve the evolution of fungal bioluminescence.</title>
        <authorList>
            <person name="Tsai I.J."/>
        </authorList>
    </citation>
    <scope>NUCLEOTIDE SEQUENCE</scope>
    <source>
        <strain evidence="2">171206Taipei</strain>
    </source>
</reference>
<accession>A0A8H6WCC4</accession>
<dbReference type="InterPro" id="IPR013653">
    <property type="entry name" value="GCN5-like_dom"/>
</dbReference>
<dbReference type="OrthoDB" id="5372118at2759"/>
<keyword evidence="2" id="KW-0808">Transferase</keyword>
<keyword evidence="3" id="KW-1185">Reference proteome</keyword>
<protein>
    <submittedName>
        <fullName evidence="2">N-acetyltransferase domain-containing protein</fullName>
    </submittedName>
</protein>
<dbReference type="InterPro" id="IPR016181">
    <property type="entry name" value="Acyl_CoA_acyltransferase"/>
</dbReference>
<sequence length="338" mass="37658">MTFTHSLPGEEAPIVLQHLSAVEFLSVAYPTLRRHEESANIVLAHALSRSPAEYVLTECNFVREDSLRLMTKKAPPIVAENFWLTVWHTSGTTPVLDGIIACLSSSTGQYYPLFLWGSTLPSAVVAFLRGCIDPRRVFAIFGPTNLADSFSHSWTALTGFRIREEPLYDAFFAVCSPQSLLRAQSPKAVTAQRIRKAACRDVEAVADLCEGFYSSSEYPVDFTQAKHEAEELVRKGLAWIYETQAGEITTLCAVTRTSLRVAAITKVYTRPECRKHGFAQDLVHEVAHRLFECGKQGVVLYVGKGNKARNVYERVGFKVEDGEGWKEIGFVGTLHGHW</sequence>
<name>A0A8H6WCC4_9AGAR</name>
<dbReference type="SUPFAM" id="SSF55729">
    <property type="entry name" value="Acyl-CoA N-acyltransferases (Nat)"/>
    <property type="match status" value="1"/>
</dbReference>
<organism evidence="2 3">
    <name type="scientific">Mycena indigotica</name>
    <dbReference type="NCBI Taxonomy" id="2126181"/>
    <lineage>
        <taxon>Eukaryota</taxon>
        <taxon>Fungi</taxon>
        <taxon>Dikarya</taxon>
        <taxon>Basidiomycota</taxon>
        <taxon>Agaricomycotina</taxon>
        <taxon>Agaricomycetes</taxon>
        <taxon>Agaricomycetidae</taxon>
        <taxon>Agaricales</taxon>
        <taxon>Marasmiineae</taxon>
        <taxon>Mycenaceae</taxon>
        <taxon>Mycena</taxon>
    </lineage>
</organism>
<dbReference type="InterPro" id="IPR000182">
    <property type="entry name" value="GNAT_dom"/>
</dbReference>
<dbReference type="RefSeq" id="XP_037222228.1">
    <property type="nucleotide sequence ID" value="XM_037361936.1"/>
</dbReference>
<proteinExistence type="predicted"/>